<dbReference type="PANTHER" id="PTHR23236">
    <property type="entry name" value="EUKARYOTIC TRANSLATION INITIATION FACTOR 4B/4H"/>
    <property type="match status" value="1"/>
</dbReference>
<dbReference type="GO" id="GO:0003723">
    <property type="term" value="F:RNA binding"/>
    <property type="evidence" value="ECO:0007669"/>
    <property type="project" value="UniProtKB-UniRule"/>
</dbReference>
<evidence type="ECO:0000256" key="1">
    <source>
        <dbReference type="ARBA" id="ARBA00022884"/>
    </source>
</evidence>
<feature type="domain" description="RRM" evidence="5">
    <location>
        <begin position="112"/>
        <end position="189"/>
    </location>
</feature>
<dbReference type="SUPFAM" id="SSF57756">
    <property type="entry name" value="Retrovirus zinc finger-like domains"/>
    <property type="match status" value="1"/>
</dbReference>
<feature type="domain" description="RRM" evidence="5">
    <location>
        <begin position="208"/>
        <end position="284"/>
    </location>
</feature>
<evidence type="ECO:0000259" key="6">
    <source>
        <dbReference type="PROSITE" id="PS50158"/>
    </source>
</evidence>
<dbReference type="PROSITE" id="PS50158">
    <property type="entry name" value="ZF_CCHC"/>
    <property type="match status" value="1"/>
</dbReference>
<sequence length="348" mass="38854">MGVSNSGDKSEKKKKKGERKGNKVEEVIKEDEEREYAELEVDDGEKNKKKKRKRKREGTEDGAVKEVKTSKKKNKNKKKKGKNKEEKNASNEEGAMDMDTGADSQISDDVATKVYVGGIPYYYTEEDIRHYFEGCGTVTEVDCMKFPDSGKFRGIAMISFETEASAKRALALDRAEMCGLQLTIQPYKRTRSNNKISNFAPRMVEGYNRIYVGNLSWDITEEDLRKLFSDCSISSIRFGMDKDTGEFRGYAHVDFADSVSVAMALKLDQDIVCGRPVKISCAVPNKGVKTHSRPQPSTNSTNEVNNDVVSSTSGKMRRRSCYECGEKGHISSACPKKQAADVTKSDTA</sequence>
<dbReference type="EMBL" id="BPVZ01000005">
    <property type="protein sequence ID" value="GKU91887.1"/>
    <property type="molecule type" value="Genomic_DNA"/>
</dbReference>
<accession>A0AAV5HZ09</accession>
<dbReference type="InterPro" id="IPR001878">
    <property type="entry name" value="Znf_CCHC"/>
</dbReference>
<dbReference type="CDD" id="cd12271">
    <property type="entry name" value="RRM1_PHIP1"/>
    <property type="match status" value="1"/>
</dbReference>
<feature type="domain" description="CCHC-type" evidence="6">
    <location>
        <begin position="321"/>
        <end position="336"/>
    </location>
</feature>
<keyword evidence="2" id="KW-0863">Zinc-finger</keyword>
<proteinExistence type="predicted"/>
<dbReference type="InterPro" id="IPR036875">
    <property type="entry name" value="Znf_CCHC_sf"/>
</dbReference>
<evidence type="ECO:0000256" key="3">
    <source>
        <dbReference type="PROSITE-ProRule" id="PRU00176"/>
    </source>
</evidence>
<comment type="caution">
    <text evidence="7">The sequence shown here is derived from an EMBL/GenBank/DDBJ whole genome shotgun (WGS) entry which is preliminary data.</text>
</comment>
<keyword evidence="2" id="KW-0479">Metal-binding</keyword>
<dbReference type="Pfam" id="PF00098">
    <property type="entry name" value="zf-CCHC"/>
    <property type="match status" value="1"/>
</dbReference>
<feature type="compositionally biased region" description="Basic residues" evidence="4">
    <location>
        <begin position="47"/>
        <end position="56"/>
    </location>
</feature>
<dbReference type="GO" id="GO:0008270">
    <property type="term" value="F:zinc ion binding"/>
    <property type="evidence" value="ECO:0007669"/>
    <property type="project" value="UniProtKB-KW"/>
</dbReference>
<dbReference type="SMART" id="SM00360">
    <property type="entry name" value="RRM"/>
    <property type="match status" value="2"/>
</dbReference>
<evidence type="ECO:0000256" key="4">
    <source>
        <dbReference type="SAM" id="MobiDB-lite"/>
    </source>
</evidence>
<keyword evidence="1 3" id="KW-0694">RNA-binding</keyword>
<feature type="region of interest" description="Disordered" evidence="4">
    <location>
        <begin position="286"/>
        <end position="314"/>
    </location>
</feature>
<evidence type="ECO:0000313" key="7">
    <source>
        <dbReference type="EMBL" id="GKU91887.1"/>
    </source>
</evidence>
<evidence type="ECO:0000313" key="8">
    <source>
        <dbReference type="Proteomes" id="UP001054252"/>
    </source>
</evidence>
<dbReference type="InterPro" id="IPR000504">
    <property type="entry name" value="RRM_dom"/>
</dbReference>
<dbReference type="InterPro" id="IPR012677">
    <property type="entry name" value="Nucleotide-bd_a/b_plait_sf"/>
</dbReference>
<dbReference type="Gene3D" id="4.10.60.10">
    <property type="entry name" value="Zinc finger, CCHC-type"/>
    <property type="match status" value="1"/>
</dbReference>
<dbReference type="AlphaFoldDB" id="A0AAV5HZ09"/>
<dbReference type="Proteomes" id="UP001054252">
    <property type="component" value="Unassembled WGS sequence"/>
</dbReference>
<dbReference type="Pfam" id="PF00076">
    <property type="entry name" value="RRM_1"/>
    <property type="match status" value="2"/>
</dbReference>
<feature type="compositionally biased region" description="Polar residues" evidence="4">
    <location>
        <begin position="293"/>
        <end position="314"/>
    </location>
</feature>
<dbReference type="PROSITE" id="PS50102">
    <property type="entry name" value="RRM"/>
    <property type="match status" value="2"/>
</dbReference>
<feature type="compositionally biased region" description="Acidic residues" evidence="4">
    <location>
        <begin position="28"/>
        <end position="43"/>
    </location>
</feature>
<dbReference type="InterPro" id="IPR034361">
    <property type="entry name" value="PHIP1_RRM1"/>
</dbReference>
<organism evidence="7 8">
    <name type="scientific">Rubroshorea leprosula</name>
    <dbReference type="NCBI Taxonomy" id="152421"/>
    <lineage>
        <taxon>Eukaryota</taxon>
        <taxon>Viridiplantae</taxon>
        <taxon>Streptophyta</taxon>
        <taxon>Embryophyta</taxon>
        <taxon>Tracheophyta</taxon>
        <taxon>Spermatophyta</taxon>
        <taxon>Magnoliopsida</taxon>
        <taxon>eudicotyledons</taxon>
        <taxon>Gunneridae</taxon>
        <taxon>Pentapetalae</taxon>
        <taxon>rosids</taxon>
        <taxon>malvids</taxon>
        <taxon>Malvales</taxon>
        <taxon>Dipterocarpaceae</taxon>
        <taxon>Rubroshorea</taxon>
    </lineage>
</organism>
<reference evidence="7 8" key="1">
    <citation type="journal article" date="2021" name="Commun. Biol.">
        <title>The genome of Shorea leprosula (Dipterocarpaceae) highlights the ecological relevance of drought in aseasonal tropical rainforests.</title>
        <authorList>
            <person name="Ng K.K.S."/>
            <person name="Kobayashi M.J."/>
            <person name="Fawcett J.A."/>
            <person name="Hatakeyama M."/>
            <person name="Paape T."/>
            <person name="Ng C.H."/>
            <person name="Ang C.C."/>
            <person name="Tnah L.H."/>
            <person name="Lee C.T."/>
            <person name="Nishiyama T."/>
            <person name="Sese J."/>
            <person name="O'Brien M.J."/>
            <person name="Copetti D."/>
            <person name="Mohd Noor M.I."/>
            <person name="Ong R.C."/>
            <person name="Putra M."/>
            <person name="Sireger I.Z."/>
            <person name="Indrioko S."/>
            <person name="Kosugi Y."/>
            <person name="Izuno A."/>
            <person name="Isagi Y."/>
            <person name="Lee S.L."/>
            <person name="Shimizu K.K."/>
        </authorList>
    </citation>
    <scope>NUCLEOTIDE SEQUENCE [LARGE SCALE GENOMIC DNA]</scope>
    <source>
        <strain evidence="7">214</strain>
    </source>
</reference>
<dbReference type="SMART" id="SM00343">
    <property type="entry name" value="ZnF_C2HC"/>
    <property type="match status" value="1"/>
</dbReference>
<protein>
    <submittedName>
        <fullName evidence="7">Uncharacterized protein</fullName>
    </submittedName>
</protein>
<evidence type="ECO:0000259" key="5">
    <source>
        <dbReference type="PROSITE" id="PS50102"/>
    </source>
</evidence>
<dbReference type="PANTHER" id="PTHR23236:SF24">
    <property type="entry name" value="PHRAGMOPLASTIN INTERACTING PROTEIN 1"/>
    <property type="match status" value="1"/>
</dbReference>
<name>A0AAV5HZ09_9ROSI</name>
<gene>
    <name evidence="7" type="ORF">SLEP1_g5697</name>
</gene>
<dbReference type="SUPFAM" id="SSF54928">
    <property type="entry name" value="RNA-binding domain, RBD"/>
    <property type="match status" value="2"/>
</dbReference>
<evidence type="ECO:0000256" key="2">
    <source>
        <dbReference type="PROSITE-ProRule" id="PRU00047"/>
    </source>
</evidence>
<keyword evidence="8" id="KW-1185">Reference proteome</keyword>
<dbReference type="InterPro" id="IPR035979">
    <property type="entry name" value="RBD_domain_sf"/>
</dbReference>
<feature type="compositionally biased region" description="Basic and acidic residues" evidence="4">
    <location>
        <begin position="57"/>
        <end position="69"/>
    </location>
</feature>
<dbReference type="Gene3D" id="3.30.70.330">
    <property type="match status" value="2"/>
</dbReference>
<feature type="region of interest" description="Disordered" evidence="4">
    <location>
        <begin position="1"/>
        <end position="104"/>
    </location>
</feature>
<feature type="compositionally biased region" description="Basic residues" evidence="4">
    <location>
        <begin position="70"/>
        <end position="82"/>
    </location>
</feature>
<keyword evidence="2" id="KW-0862">Zinc</keyword>